<dbReference type="GO" id="GO:0000155">
    <property type="term" value="F:phosphorelay sensor kinase activity"/>
    <property type="evidence" value="ECO:0007669"/>
    <property type="project" value="InterPro"/>
</dbReference>
<dbReference type="Pfam" id="PF06580">
    <property type="entry name" value="His_kinase"/>
    <property type="match status" value="1"/>
</dbReference>
<feature type="transmembrane region" description="Helical" evidence="1">
    <location>
        <begin position="123"/>
        <end position="140"/>
    </location>
</feature>
<gene>
    <name evidence="3" type="ORF">SAMN04488101_1062</name>
</gene>
<keyword evidence="1" id="KW-0472">Membrane</keyword>
<dbReference type="PANTHER" id="PTHR34220">
    <property type="entry name" value="SENSOR HISTIDINE KINASE YPDA"/>
    <property type="match status" value="1"/>
</dbReference>
<dbReference type="InterPro" id="IPR010559">
    <property type="entry name" value="Sig_transdc_His_kin_internal"/>
</dbReference>
<dbReference type="AlphaFoldDB" id="A0A1W2D8X6"/>
<keyword evidence="3" id="KW-0418">Kinase</keyword>
<dbReference type="OrthoDB" id="9792992at2"/>
<feature type="transmembrane region" description="Helical" evidence="1">
    <location>
        <begin position="20"/>
        <end position="40"/>
    </location>
</feature>
<dbReference type="InterPro" id="IPR050640">
    <property type="entry name" value="Bact_2-comp_sensor_kinase"/>
</dbReference>
<dbReference type="GO" id="GO:0016020">
    <property type="term" value="C:membrane"/>
    <property type="evidence" value="ECO:0007669"/>
    <property type="project" value="InterPro"/>
</dbReference>
<keyword evidence="1" id="KW-0812">Transmembrane</keyword>
<accession>A0A1W2D8X6</accession>
<dbReference type="RefSeq" id="WP_084289598.1">
    <property type="nucleotide sequence ID" value="NZ_FWYB01000006.1"/>
</dbReference>
<feature type="domain" description="Signal transduction histidine kinase internal region" evidence="2">
    <location>
        <begin position="175"/>
        <end position="254"/>
    </location>
</feature>
<proteinExistence type="predicted"/>
<keyword evidence="1" id="KW-1133">Transmembrane helix</keyword>
<evidence type="ECO:0000259" key="2">
    <source>
        <dbReference type="Pfam" id="PF06580"/>
    </source>
</evidence>
<keyword evidence="3" id="KW-0808">Transferase</keyword>
<organism evidence="3 4">
    <name type="scientific">Pedobacter nyackensis</name>
    <dbReference type="NCBI Taxonomy" id="475255"/>
    <lineage>
        <taxon>Bacteria</taxon>
        <taxon>Pseudomonadati</taxon>
        <taxon>Bacteroidota</taxon>
        <taxon>Sphingobacteriia</taxon>
        <taxon>Sphingobacteriales</taxon>
        <taxon>Sphingobacteriaceae</taxon>
        <taxon>Pedobacter</taxon>
    </lineage>
</organism>
<feature type="transmembrane region" description="Helical" evidence="1">
    <location>
        <begin position="46"/>
        <end position="65"/>
    </location>
</feature>
<name>A0A1W2D8X6_9SPHI</name>
<dbReference type="EMBL" id="FWYB01000006">
    <property type="protein sequence ID" value="SMC93582.1"/>
    <property type="molecule type" value="Genomic_DNA"/>
</dbReference>
<dbReference type="PANTHER" id="PTHR34220:SF7">
    <property type="entry name" value="SENSOR HISTIDINE KINASE YPDA"/>
    <property type="match status" value="1"/>
</dbReference>
<dbReference type="Proteomes" id="UP000192678">
    <property type="component" value="Unassembled WGS sequence"/>
</dbReference>
<evidence type="ECO:0000313" key="3">
    <source>
        <dbReference type="EMBL" id="SMC93582.1"/>
    </source>
</evidence>
<evidence type="ECO:0000313" key="4">
    <source>
        <dbReference type="Proteomes" id="UP000192678"/>
    </source>
</evidence>
<sequence length="362" mass="42612">MKSHLQKYVLFIIKHRIHFIAWFFFILYEVVLTGILRGYFASFGNYVVFYFFNICLFYFHAHLILPIARTNPKHTIWLLPLLIIIEVALYVPLTIYTVGFLQKYANLSVYVTAVLNKTTLGNGVWRTMYFILFSSGYYYLMNYLKERKNTQQSEKERLIMVIENQNMQAELIKSQHAHLKAQINPHFLFNTLSFIYANTRKVVPEAAEAIMTLSEMMRYAIQDDNERTFTALSDEIEQVENLIRLHQIKSENKFNVVFDYEDDLKEVQIIPLVLITLVENMFKHGDLLQNDHPARVTICSDGNTLIIETENLIDLKITPVSHQIGLANVRKRLTMIYEDRASFQTYTDEENYFNVVLRIELK</sequence>
<reference evidence="3 4" key="1">
    <citation type="submission" date="2017-04" db="EMBL/GenBank/DDBJ databases">
        <authorList>
            <person name="Afonso C.L."/>
            <person name="Miller P.J."/>
            <person name="Scott M.A."/>
            <person name="Spackman E."/>
            <person name="Goraichik I."/>
            <person name="Dimitrov K.M."/>
            <person name="Suarez D.L."/>
            <person name="Swayne D.E."/>
        </authorList>
    </citation>
    <scope>NUCLEOTIDE SEQUENCE [LARGE SCALE GENOMIC DNA]</scope>
    <source>
        <strain evidence="3 4">DSM 19625</strain>
    </source>
</reference>
<protein>
    <submittedName>
        <fullName evidence="3">Histidine kinase</fullName>
    </submittedName>
</protein>
<dbReference type="STRING" id="475255.SAMN04488101_1062"/>
<evidence type="ECO:0000256" key="1">
    <source>
        <dbReference type="SAM" id="Phobius"/>
    </source>
</evidence>
<keyword evidence="4" id="KW-1185">Reference proteome</keyword>
<feature type="transmembrane region" description="Helical" evidence="1">
    <location>
        <begin position="77"/>
        <end position="101"/>
    </location>
</feature>